<dbReference type="EMBL" id="RCZH01000033">
    <property type="protein sequence ID" value="TPG29782.1"/>
    <property type="molecule type" value="Genomic_DNA"/>
</dbReference>
<organism evidence="2 3">
    <name type="scientific">Flavobacterium pectinovorum</name>
    <dbReference type="NCBI Taxonomy" id="29533"/>
    <lineage>
        <taxon>Bacteria</taxon>
        <taxon>Pseudomonadati</taxon>
        <taxon>Bacteroidota</taxon>
        <taxon>Flavobacteriia</taxon>
        <taxon>Flavobacteriales</taxon>
        <taxon>Flavobacteriaceae</taxon>
        <taxon>Flavobacterium</taxon>
    </lineage>
</organism>
<accession>A0A502DZB0</accession>
<comment type="caution">
    <text evidence="2">The sequence shown here is derived from an EMBL/GenBank/DDBJ whole genome shotgun (WGS) entry which is preliminary data.</text>
</comment>
<evidence type="ECO:0000313" key="3">
    <source>
        <dbReference type="Proteomes" id="UP000319700"/>
    </source>
</evidence>
<evidence type="ECO:0000313" key="2">
    <source>
        <dbReference type="EMBL" id="TPG29782.1"/>
    </source>
</evidence>
<keyword evidence="1" id="KW-0812">Transmembrane</keyword>
<keyword evidence="3" id="KW-1185">Reference proteome</keyword>
<gene>
    <name evidence="2" type="ORF">EAH81_27355</name>
</gene>
<dbReference type="Proteomes" id="UP000319700">
    <property type="component" value="Unassembled WGS sequence"/>
</dbReference>
<sequence>MVYARTKYYEKLKKSTKSLFVQYYLLTYFIFFHKKTYFYGAFSPSFLFCLEMEFERFGVLTSIFC</sequence>
<feature type="transmembrane region" description="Helical" evidence="1">
    <location>
        <begin position="21"/>
        <end position="42"/>
    </location>
</feature>
<keyword evidence="1" id="KW-1133">Transmembrane helix</keyword>
<proteinExistence type="predicted"/>
<protein>
    <submittedName>
        <fullName evidence="2">Uncharacterized protein</fullName>
    </submittedName>
</protein>
<name>A0A502DZB0_9FLAO</name>
<reference evidence="2 3" key="1">
    <citation type="journal article" date="2019" name="Environ. Microbiol.">
        <title>Species interactions and distinct microbial communities in high Arctic permafrost affected cryosols are associated with the CH4 and CO2 gas fluxes.</title>
        <authorList>
            <person name="Altshuler I."/>
            <person name="Hamel J."/>
            <person name="Turney S."/>
            <person name="Magnuson E."/>
            <person name="Levesque R."/>
            <person name="Greer C."/>
            <person name="Whyte L.G."/>
        </authorList>
    </citation>
    <scope>NUCLEOTIDE SEQUENCE [LARGE SCALE GENOMIC DNA]</scope>
    <source>
        <strain evidence="2 3">42</strain>
    </source>
</reference>
<dbReference type="AlphaFoldDB" id="A0A502DZB0"/>
<keyword evidence="1" id="KW-0472">Membrane</keyword>
<evidence type="ECO:0000256" key="1">
    <source>
        <dbReference type="SAM" id="Phobius"/>
    </source>
</evidence>